<dbReference type="EMBL" id="CAJEWN010000055">
    <property type="protein sequence ID" value="CAD2154007.1"/>
    <property type="molecule type" value="Genomic_DNA"/>
</dbReference>
<protein>
    <submittedName>
        <fullName evidence="1">Uncharacterized protein</fullName>
    </submittedName>
</protein>
<evidence type="ECO:0000313" key="2">
    <source>
        <dbReference type="Proteomes" id="UP000580250"/>
    </source>
</evidence>
<evidence type="ECO:0000313" key="1">
    <source>
        <dbReference type="EMBL" id="CAD2154007.1"/>
    </source>
</evidence>
<proteinExistence type="predicted"/>
<dbReference type="Proteomes" id="UP000580250">
    <property type="component" value="Unassembled WGS sequence"/>
</dbReference>
<reference evidence="1 2" key="1">
    <citation type="submission" date="2020-08" db="EMBL/GenBank/DDBJ databases">
        <authorList>
            <person name="Koutsovoulos G."/>
            <person name="Danchin GJ E."/>
        </authorList>
    </citation>
    <scope>NUCLEOTIDE SEQUENCE [LARGE SCALE GENOMIC DNA]</scope>
</reference>
<gene>
    <name evidence="1" type="ORF">MENT_LOCUS11326</name>
</gene>
<sequence>MKIVRYLFQQLIKCAFEYVNFGIITFNSQMIELLFDENKTNIPLQFHSQKQHINSLIKLLTDEGNKFPFICYEYHSSKYYNLIIQHIETSKDLSKMVKRIDFDTIREPLSISKQAENIEINVNYRNLKSTKYQLSNKHNPEIKFSIHINEKYESSFYVEIKRIN</sequence>
<dbReference type="AlphaFoldDB" id="A0A6V7UD76"/>
<accession>A0A6V7UD76</accession>
<organism evidence="1 2">
    <name type="scientific">Meloidogyne enterolobii</name>
    <name type="common">Root-knot nematode worm</name>
    <name type="synonym">Meloidogyne mayaguensis</name>
    <dbReference type="NCBI Taxonomy" id="390850"/>
    <lineage>
        <taxon>Eukaryota</taxon>
        <taxon>Metazoa</taxon>
        <taxon>Ecdysozoa</taxon>
        <taxon>Nematoda</taxon>
        <taxon>Chromadorea</taxon>
        <taxon>Rhabditida</taxon>
        <taxon>Tylenchina</taxon>
        <taxon>Tylenchomorpha</taxon>
        <taxon>Tylenchoidea</taxon>
        <taxon>Meloidogynidae</taxon>
        <taxon>Meloidogyninae</taxon>
        <taxon>Meloidogyne</taxon>
    </lineage>
</organism>
<comment type="caution">
    <text evidence="1">The sequence shown here is derived from an EMBL/GenBank/DDBJ whole genome shotgun (WGS) entry which is preliminary data.</text>
</comment>
<name>A0A6V7UD76_MELEN</name>